<name>A0ABP6DCI4_9ACTN</name>
<dbReference type="Pfam" id="PF13560">
    <property type="entry name" value="HTH_31"/>
    <property type="match status" value="1"/>
</dbReference>
<dbReference type="CDD" id="cd00093">
    <property type="entry name" value="HTH_XRE"/>
    <property type="match status" value="1"/>
</dbReference>
<accession>A0ABP6DCI4</accession>
<comment type="caution">
    <text evidence="2">The sequence shown here is derived from an EMBL/GenBank/DDBJ whole genome shotgun (WGS) entry which is preliminary data.</text>
</comment>
<evidence type="ECO:0000313" key="2">
    <source>
        <dbReference type="EMBL" id="GAA2639457.1"/>
    </source>
</evidence>
<dbReference type="InterPro" id="IPR043917">
    <property type="entry name" value="DUF5753"/>
</dbReference>
<reference evidence="3" key="1">
    <citation type="journal article" date="2019" name="Int. J. Syst. Evol. Microbiol.">
        <title>The Global Catalogue of Microorganisms (GCM) 10K type strain sequencing project: providing services to taxonomists for standard genome sequencing and annotation.</title>
        <authorList>
            <consortium name="The Broad Institute Genomics Platform"/>
            <consortium name="The Broad Institute Genome Sequencing Center for Infectious Disease"/>
            <person name="Wu L."/>
            <person name="Ma J."/>
        </authorList>
    </citation>
    <scope>NUCLEOTIDE SEQUENCE [LARGE SCALE GENOMIC DNA]</scope>
    <source>
        <strain evidence="3">JCM 6833</strain>
    </source>
</reference>
<dbReference type="Proteomes" id="UP001501509">
    <property type="component" value="Unassembled WGS sequence"/>
</dbReference>
<feature type="domain" description="HTH cro/C1-type" evidence="1">
    <location>
        <begin position="21"/>
        <end position="71"/>
    </location>
</feature>
<dbReference type="SUPFAM" id="SSF47413">
    <property type="entry name" value="lambda repressor-like DNA-binding domains"/>
    <property type="match status" value="1"/>
</dbReference>
<dbReference type="PROSITE" id="PS50943">
    <property type="entry name" value="HTH_CROC1"/>
    <property type="match status" value="1"/>
</dbReference>
<dbReference type="RefSeq" id="WP_344549359.1">
    <property type="nucleotide sequence ID" value="NZ_BAAATD010000029.1"/>
</dbReference>
<organism evidence="2 3">
    <name type="scientific">Actinomadura fulvescens</name>
    <dbReference type="NCBI Taxonomy" id="46160"/>
    <lineage>
        <taxon>Bacteria</taxon>
        <taxon>Bacillati</taxon>
        <taxon>Actinomycetota</taxon>
        <taxon>Actinomycetes</taxon>
        <taxon>Streptosporangiales</taxon>
        <taxon>Thermomonosporaceae</taxon>
        <taxon>Actinomadura</taxon>
    </lineage>
</organism>
<sequence length="260" mass="29477">MPARTRSPELKAFGSEVTRHRENAAITLTELARRVSVSRSYIGQVEAGTTRCREDFAERVDAALTADGEIIKSWSELIRGTKYPRHFVDFTKVEGTAAQLRSYETHNVYGQFQTKAYMGMILSKPEDIELRLSRQARILSDTAPQVYVVLEESVLYREIGSPEVMREQLEFLAEISHRRNISLQVLPNVFVSEARASFTIATQTDRSEALYTVNAMDGQTSTDPADLAWVSATFAALQANALNVRDTRTFIRRVYEEQWT</sequence>
<dbReference type="SMART" id="SM00530">
    <property type="entry name" value="HTH_XRE"/>
    <property type="match status" value="1"/>
</dbReference>
<evidence type="ECO:0000313" key="3">
    <source>
        <dbReference type="Proteomes" id="UP001501509"/>
    </source>
</evidence>
<gene>
    <name evidence="2" type="ORF">GCM10010411_94600</name>
</gene>
<dbReference type="InterPro" id="IPR010982">
    <property type="entry name" value="Lambda_DNA-bd_dom_sf"/>
</dbReference>
<keyword evidence="3" id="KW-1185">Reference proteome</keyword>
<evidence type="ECO:0000259" key="1">
    <source>
        <dbReference type="PROSITE" id="PS50943"/>
    </source>
</evidence>
<dbReference type="Pfam" id="PF19054">
    <property type="entry name" value="DUF5753"/>
    <property type="match status" value="1"/>
</dbReference>
<protein>
    <submittedName>
        <fullName evidence="2">Helix-turn-helix transcriptional regulator</fullName>
    </submittedName>
</protein>
<dbReference type="EMBL" id="BAAATD010000029">
    <property type="protein sequence ID" value="GAA2639457.1"/>
    <property type="molecule type" value="Genomic_DNA"/>
</dbReference>
<dbReference type="Gene3D" id="1.10.260.40">
    <property type="entry name" value="lambda repressor-like DNA-binding domains"/>
    <property type="match status" value="1"/>
</dbReference>
<proteinExistence type="predicted"/>
<dbReference type="InterPro" id="IPR001387">
    <property type="entry name" value="Cro/C1-type_HTH"/>
</dbReference>